<evidence type="ECO:0000256" key="1">
    <source>
        <dbReference type="SAM" id="MobiDB-lite"/>
    </source>
</evidence>
<evidence type="ECO:0000313" key="2">
    <source>
        <dbReference type="EMBL" id="KAL1022375.1"/>
    </source>
</evidence>
<dbReference type="Proteomes" id="UP001557470">
    <property type="component" value="Unassembled WGS sequence"/>
</dbReference>
<proteinExistence type="predicted"/>
<keyword evidence="3" id="KW-1185">Reference proteome</keyword>
<protein>
    <submittedName>
        <fullName evidence="2">Uncharacterized protein</fullName>
    </submittedName>
</protein>
<evidence type="ECO:0000313" key="3">
    <source>
        <dbReference type="Proteomes" id="UP001557470"/>
    </source>
</evidence>
<dbReference type="EMBL" id="JAGEUA010000001">
    <property type="protein sequence ID" value="KAL1022375.1"/>
    <property type="molecule type" value="Genomic_DNA"/>
</dbReference>
<name>A0ABD0XLY6_UMBPY</name>
<feature type="region of interest" description="Disordered" evidence="1">
    <location>
        <begin position="12"/>
        <end position="43"/>
    </location>
</feature>
<dbReference type="AlphaFoldDB" id="A0ABD0XLY6"/>
<gene>
    <name evidence="2" type="ORF">UPYG_G00025950</name>
</gene>
<reference evidence="2 3" key="1">
    <citation type="submission" date="2024-06" db="EMBL/GenBank/DDBJ databases">
        <authorList>
            <person name="Pan Q."/>
            <person name="Wen M."/>
            <person name="Jouanno E."/>
            <person name="Zahm M."/>
            <person name="Klopp C."/>
            <person name="Cabau C."/>
            <person name="Louis A."/>
            <person name="Berthelot C."/>
            <person name="Parey E."/>
            <person name="Roest Crollius H."/>
            <person name="Montfort J."/>
            <person name="Robinson-Rechavi M."/>
            <person name="Bouchez O."/>
            <person name="Lampietro C."/>
            <person name="Lopez Roques C."/>
            <person name="Donnadieu C."/>
            <person name="Postlethwait J."/>
            <person name="Bobe J."/>
            <person name="Verreycken H."/>
            <person name="Guiguen Y."/>
        </authorList>
    </citation>
    <scope>NUCLEOTIDE SEQUENCE [LARGE SCALE GENOMIC DNA]</scope>
    <source>
        <strain evidence="2">Up_M1</strain>
        <tissue evidence="2">Testis</tissue>
    </source>
</reference>
<comment type="caution">
    <text evidence="2">The sequence shown here is derived from an EMBL/GenBank/DDBJ whole genome shotgun (WGS) entry which is preliminary data.</text>
</comment>
<feature type="compositionally biased region" description="Polar residues" evidence="1">
    <location>
        <begin position="12"/>
        <end position="22"/>
    </location>
</feature>
<organism evidence="2 3">
    <name type="scientific">Umbra pygmaea</name>
    <name type="common">Eastern mudminnow</name>
    <dbReference type="NCBI Taxonomy" id="75934"/>
    <lineage>
        <taxon>Eukaryota</taxon>
        <taxon>Metazoa</taxon>
        <taxon>Chordata</taxon>
        <taxon>Craniata</taxon>
        <taxon>Vertebrata</taxon>
        <taxon>Euteleostomi</taxon>
        <taxon>Actinopterygii</taxon>
        <taxon>Neopterygii</taxon>
        <taxon>Teleostei</taxon>
        <taxon>Protacanthopterygii</taxon>
        <taxon>Esociformes</taxon>
        <taxon>Umbridae</taxon>
        <taxon>Umbra</taxon>
    </lineage>
</organism>
<accession>A0ABD0XLY6</accession>
<sequence>MLYFYLQNHRTGGTSGVKSTRPVNRFEGSPKRTQEVTKGTTVSMKRKWREEEIAAVEDKMLKFIHSGVTPGKTDCIACITAAPEALIERDWQAVKYYIKNRITAYMRTTTKK</sequence>